<gene>
    <name evidence="3" type="primary">LOC106177320</name>
</gene>
<accession>A0A1S3JZI3</accession>
<protein>
    <submittedName>
        <fullName evidence="3">Coiled-coil domain-containing protein 15-like</fullName>
    </submittedName>
</protein>
<dbReference type="PANTHER" id="PTHR14817:SF2">
    <property type="entry name" value="COILED-COIL DOMAIN-CONTAINING PROTEIN 15"/>
    <property type="match status" value="1"/>
</dbReference>
<keyword evidence="1" id="KW-0175">Coiled coil</keyword>
<dbReference type="KEGG" id="lak:106177320"/>
<keyword evidence="2" id="KW-1185">Reference proteome</keyword>
<evidence type="ECO:0000256" key="1">
    <source>
        <dbReference type="SAM" id="Coils"/>
    </source>
</evidence>
<dbReference type="Proteomes" id="UP000085678">
    <property type="component" value="Unplaced"/>
</dbReference>
<dbReference type="AlphaFoldDB" id="A0A1S3JZI3"/>
<dbReference type="InterPro" id="IPR037693">
    <property type="entry name" value="CCDC15"/>
</dbReference>
<organism evidence="2 3">
    <name type="scientific">Lingula anatina</name>
    <name type="common">Brachiopod</name>
    <name type="synonym">Lingula unguis</name>
    <dbReference type="NCBI Taxonomy" id="7574"/>
    <lineage>
        <taxon>Eukaryota</taxon>
        <taxon>Metazoa</taxon>
        <taxon>Spiralia</taxon>
        <taxon>Lophotrochozoa</taxon>
        <taxon>Brachiopoda</taxon>
        <taxon>Linguliformea</taxon>
        <taxon>Lingulata</taxon>
        <taxon>Lingulida</taxon>
        <taxon>Linguloidea</taxon>
        <taxon>Lingulidae</taxon>
        <taxon>Lingula</taxon>
    </lineage>
</organism>
<feature type="coiled-coil region" evidence="1">
    <location>
        <begin position="49"/>
        <end position="76"/>
    </location>
</feature>
<dbReference type="PANTHER" id="PTHR14817">
    <property type="entry name" value="COILED-COIL DOMAIN-CONTAINING PROTEIN 15"/>
    <property type="match status" value="1"/>
</dbReference>
<proteinExistence type="predicted"/>
<name>A0A1S3JZI3_LINAN</name>
<dbReference type="GeneID" id="106177320"/>
<reference evidence="3" key="1">
    <citation type="submission" date="2025-08" db="UniProtKB">
        <authorList>
            <consortium name="RefSeq"/>
        </authorList>
    </citation>
    <scope>IDENTIFICATION</scope>
    <source>
        <tissue evidence="3">Gonads</tissue>
    </source>
</reference>
<evidence type="ECO:0000313" key="2">
    <source>
        <dbReference type="Proteomes" id="UP000085678"/>
    </source>
</evidence>
<dbReference type="GO" id="GO:0005813">
    <property type="term" value="C:centrosome"/>
    <property type="evidence" value="ECO:0007669"/>
    <property type="project" value="TreeGrafter"/>
</dbReference>
<evidence type="ECO:0000313" key="3">
    <source>
        <dbReference type="RefSeq" id="XP_013415514.1"/>
    </source>
</evidence>
<dbReference type="InParanoid" id="A0A1S3JZI3"/>
<feature type="coiled-coil region" evidence="1">
    <location>
        <begin position="312"/>
        <end position="341"/>
    </location>
</feature>
<sequence>MLQRNVNSNMKGLKLHDSNQFGQRSKEIRAVGAWVQPETAYYGHHSEAVVSAEVEQHRMERKLREKEERLRRFQSDVRNRVRTLNKLKRQQQLEKSSVAVELESDIVKQSTFAAERHTPRKDRCSVRDEGHLRINMKPALSTQGGVIRTPGAGGDAFEEQLHQVHKYNRQARRQLCSRKVITEQFVPDDLPGGVWKVSSTLDHPATRSTIPPEVFDIEEDEDEFVEYGEIPEPDRALSPDPLRGKLVRFDLQQPTEETRKDRIGRKSVTQISGSDIHRNVPNIYPGVLSEEDKKRAVTQRAMYRRLFMDIEREQVKENLRRKEHRVKIAKLKKEKEESRRREENRSYYLIEPKDPVTGETQEEAFRREVEMERQAQEALEHISRHKQKQREMNRYLEALKRSIKEKIERRGIVLPPLCCCGETVWDTHPDTCANNCVFYKNPKAYAKALQSLLVSCDVVL</sequence>
<dbReference type="STRING" id="7574.A0A1S3JZI3"/>
<dbReference type="OrthoDB" id="10007210at2759"/>
<dbReference type="RefSeq" id="XP_013415514.1">
    <property type="nucleotide sequence ID" value="XM_013560060.1"/>
</dbReference>
<feature type="coiled-coil region" evidence="1">
    <location>
        <begin position="368"/>
        <end position="405"/>
    </location>
</feature>